<dbReference type="GO" id="GO:0005886">
    <property type="term" value="C:plasma membrane"/>
    <property type="evidence" value="ECO:0007669"/>
    <property type="project" value="TreeGrafter"/>
</dbReference>
<dbReference type="Pfam" id="PF07398">
    <property type="entry name" value="MDMPI_C"/>
    <property type="match status" value="1"/>
</dbReference>
<dbReference type="NCBIfam" id="TIGR03083">
    <property type="entry name" value="maleylpyruvate isomerase family mycothiol-dependent enzyme"/>
    <property type="match status" value="1"/>
</dbReference>
<evidence type="ECO:0008006" key="5">
    <source>
        <dbReference type="Google" id="ProtNLM"/>
    </source>
</evidence>
<dbReference type="InterPro" id="IPR034660">
    <property type="entry name" value="DinB/YfiT-like"/>
</dbReference>
<dbReference type="Pfam" id="PF11716">
    <property type="entry name" value="MDMPI_N"/>
    <property type="match status" value="1"/>
</dbReference>
<feature type="domain" description="MDMPI C-terminal" evidence="1">
    <location>
        <begin position="174"/>
        <end position="264"/>
    </location>
</feature>
<dbReference type="GO" id="GO:0046872">
    <property type="term" value="F:metal ion binding"/>
    <property type="evidence" value="ECO:0007669"/>
    <property type="project" value="InterPro"/>
</dbReference>
<dbReference type="PANTHER" id="PTHR40758:SF1">
    <property type="entry name" value="CONSERVED PROTEIN"/>
    <property type="match status" value="1"/>
</dbReference>
<dbReference type="InterPro" id="IPR024344">
    <property type="entry name" value="MDMPI_metal-binding"/>
</dbReference>
<proteinExistence type="predicted"/>
<protein>
    <recommendedName>
        <fullName evidence="5">TIGR03083 family protein</fullName>
    </recommendedName>
</protein>
<comment type="caution">
    <text evidence="3">The sequence shown here is derived from an EMBL/GenBank/DDBJ whole genome shotgun (WGS) entry which is preliminary data.</text>
</comment>
<dbReference type="PANTHER" id="PTHR40758">
    <property type="entry name" value="CONSERVED PROTEIN"/>
    <property type="match status" value="1"/>
</dbReference>
<dbReference type="Proteomes" id="UP000612808">
    <property type="component" value="Unassembled WGS sequence"/>
</dbReference>
<gene>
    <name evidence="3" type="ORF">Aru02nite_48380</name>
</gene>
<dbReference type="EMBL" id="BOMB01000028">
    <property type="protein sequence ID" value="GID13949.1"/>
    <property type="molecule type" value="Genomic_DNA"/>
</dbReference>
<evidence type="ECO:0000259" key="1">
    <source>
        <dbReference type="Pfam" id="PF07398"/>
    </source>
</evidence>
<sequence>MPTIDEHLVALRRAGDALASAAARVPFDTPVPDCPGWHVRDLVRHTGGVHRWAAGFVRTGRTRPTTADEEAELMTSPVADDDLLAWFRAGHAALLDALHAAPDDLTCFTFLPAPSARAFWARRQAHETTVHRIDAQRAATTADPVPAGSAAYAAGDADPTAYAAGAVGPVPAGLAADGVDELLTGFFGRPKRLRWAEPATLSLRAPDVGRDWLVRVGPDGVRVGAGPGDADCAVTAPAAELYLLLWNRRDTSGLDVRGDAGVLRRWRAEAHVTWS</sequence>
<dbReference type="InterPro" id="IPR017517">
    <property type="entry name" value="Maleyloyr_isom"/>
</dbReference>
<name>A0A8J3NFM1_9ACTN</name>
<keyword evidence="4" id="KW-1185">Reference proteome</keyword>
<dbReference type="SUPFAM" id="SSF109854">
    <property type="entry name" value="DinB/YfiT-like putative metalloenzymes"/>
    <property type="match status" value="1"/>
</dbReference>
<dbReference type="AlphaFoldDB" id="A0A8J3NFM1"/>
<evidence type="ECO:0000313" key="3">
    <source>
        <dbReference type="EMBL" id="GID13949.1"/>
    </source>
</evidence>
<accession>A0A8J3NFM1</accession>
<organism evidence="3 4">
    <name type="scientific">Actinocatenispora rupis</name>
    <dbReference type="NCBI Taxonomy" id="519421"/>
    <lineage>
        <taxon>Bacteria</taxon>
        <taxon>Bacillati</taxon>
        <taxon>Actinomycetota</taxon>
        <taxon>Actinomycetes</taxon>
        <taxon>Micromonosporales</taxon>
        <taxon>Micromonosporaceae</taxon>
        <taxon>Actinocatenispora</taxon>
    </lineage>
</organism>
<feature type="domain" description="Mycothiol-dependent maleylpyruvate isomerase metal-binding" evidence="2">
    <location>
        <begin position="11"/>
        <end position="136"/>
    </location>
</feature>
<reference evidence="3" key="1">
    <citation type="submission" date="2021-01" db="EMBL/GenBank/DDBJ databases">
        <title>Whole genome shotgun sequence of Actinocatenispora rupis NBRC 107355.</title>
        <authorList>
            <person name="Komaki H."/>
            <person name="Tamura T."/>
        </authorList>
    </citation>
    <scope>NUCLEOTIDE SEQUENCE</scope>
    <source>
        <strain evidence="3">NBRC 107355</strain>
    </source>
</reference>
<dbReference type="RefSeq" id="WP_203661458.1">
    <property type="nucleotide sequence ID" value="NZ_BAAAZM010000014.1"/>
</dbReference>
<evidence type="ECO:0000259" key="2">
    <source>
        <dbReference type="Pfam" id="PF11716"/>
    </source>
</evidence>
<dbReference type="InterPro" id="IPR010872">
    <property type="entry name" value="MDMPI_C-term_domain"/>
</dbReference>
<evidence type="ECO:0000313" key="4">
    <source>
        <dbReference type="Proteomes" id="UP000612808"/>
    </source>
</evidence>